<evidence type="ECO:0000256" key="6">
    <source>
        <dbReference type="ARBA" id="ARBA00022989"/>
    </source>
</evidence>
<dbReference type="GO" id="GO:0005886">
    <property type="term" value="C:plasma membrane"/>
    <property type="evidence" value="ECO:0007669"/>
    <property type="project" value="UniProtKB-SubCell"/>
</dbReference>
<keyword evidence="9" id="KW-0807">Transducer</keyword>
<dbReference type="GeneID" id="105264045"/>
<dbReference type="RefSeq" id="XP_011298922.1">
    <property type="nucleotide sequence ID" value="XM_011300620.1"/>
</dbReference>
<feature type="transmembrane region" description="Helical" evidence="10">
    <location>
        <begin position="43"/>
        <end position="62"/>
    </location>
</feature>
<dbReference type="GO" id="GO:0007165">
    <property type="term" value="P:signal transduction"/>
    <property type="evidence" value="ECO:0007669"/>
    <property type="project" value="UniProtKB-KW"/>
</dbReference>
<accession>A0A9R1SXG1</accession>
<feature type="transmembrane region" description="Helical" evidence="10">
    <location>
        <begin position="159"/>
        <end position="176"/>
    </location>
</feature>
<evidence type="ECO:0000256" key="7">
    <source>
        <dbReference type="ARBA" id="ARBA00023136"/>
    </source>
</evidence>
<feature type="transmembrane region" description="Helical" evidence="10">
    <location>
        <begin position="120"/>
        <end position="147"/>
    </location>
</feature>
<keyword evidence="6 10" id="KW-1133">Transmembrane helix</keyword>
<keyword evidence="4 10" id="KW-0812">Transmembrane</keyword>
<keyword evidence="5" id="KW-0552">Olfaction</keyword>
<dbReference type="AlphaFoldDB" id="A0A9R1SXG1"/>
<dbReference type="OrthoDB" id="7540137at2759"/>
<evidence type="ECO:0000256" key="5">
    <source>
        <dbReference type="ARBA" id="ARBA00022725"/>
    </source>
</evidence>
<evidence type="ECO:0000256" key="9">
    <source>
        <dbReference type="ARBA" id="ARBA00023224"/>
    </source>
</evidence>
<evidence type="ECO:0000313" key="12">
    <source>
        <dbReference type="RefSeq" id="XP_011298922.1"/>
    </source>
</evidence>
<evidence type="ECO:0000256" key="1">
    <source>
        <dbReference type="ARBA" id="ARBA00004651"/>
    </source>
</evidence>
<proteinExistence type="predicted"/>
<dbReference type="PANTHER" id="PTHR21137">
    <property type="entry name" value="ODORANT RECEPTOR"/>
    <property type="match status" value="1"/>
</dbReference>
<protein>
    <submittedName>
        <fullName evidence="12">Odorant receptor 22c-like</fullName>
    </submittedName>
</protein>
<keyword evidence="11" id="KW-1185">Reference proteome</keyword>
<evidence type="ECO:0000256" key="10">
    <source>
        <dbReference type="SAM" id="Phobius"/>
    </source>
</evidence>
<evidence type="ECO:0000256" key="2">
    <source>
        <dbReference type="ARBA" id="ARBA00022475"/>
    </source>
</evidence>
<dbReference type="GO" id="GO:0004984">
    <property type="term" value="F:olfactory receptor activity"/>
    <property type="evidence" value="ECO:0007669"/>
    <property type="project" value="InterPro"/>
</dbReference>
<organism evidence="11 12">
    <name type="scientific">Fopius arisanus</name>
    <dbReference type="NCBI Taxonomy" id="64838"/>
    <lineage>
        <taxon>Eukaryota</taxon>
        <taxon>Metazoa</taxon>
        <taxon>Ecdysozoa</taxon>
        <taxon>Arthropoda</taxon>
        <taxon>Hexapoda</taxon>
        <taxon>Insecta</taxon>
        <taxon>Pterygota</taxon>
        <taxon>Neoptera</taxon>
        <taxon>Endopterygota</taxon>
        <taxon>Hymenoptera</taxon>
        <taxon>Apocrita</taxon>
        <taxon>Ichneumonoidea</taxon>
        <taxon>Braconidae</taxon>
        <taxon>Opiinae</taxon>
        <taxon>Fopius</taxon>
    </lineage>
</organism>
<keyword evidence="8" id="KW-0675">Receptor</keyword>
<keyword evidence="3" id="KW-0716">Sensory transduction</keyword>
<keyword evidence="7 10" id="KW-0472">Membrane</keyword>
<evidence type="ECO:0000256" key="8">
    <source>
        <dbReference type="ARBA" id="ARBA00023170"/>
    </source>
</evidence>
<dbReference type="KEGG" id="fas:105264045"/>
<dbReference type="GO" id="GO:0005549">
    <property type="term" value="F:odorant binding"/>
    <property type="evidence" value="ECO:0007669"/>
    <property type="project" value="InterPro"/>
</dbReference>
<dbReference type="Pfam" id="PF02949">
    <property type="entry name" value="7tm_6"/>
    <property type="match status" value="1"/>
</dbReference>
<dbReference type="Proteomes" id="UP000694866">
    <property type="component" value="Unplaced"/>
</dbReference>
<evidence type="ECO:0000256" key="4">
    <source>
        <dbReference type="ARBA" id="ARBA00022692"/>
    </source>
</evidence>
<sequence length="252" mass="28600">MTITRPPSFVVESSENGSLVMRNIILGPPCWISSSMSTTLYLMHYYIVFCGLCGAALIYSGFDAFMFSAALHICGQFEILNSSTETITDEGGYWKQKHRIKEYSKRHAKLLALGTQLNEIVNFIIFSELISNGFLICISGISILTSIKNGNVDNDDLNFGVRIFVWYMGLFMYTFVGERLSNQAEKLQIAIYNIPWYNMPTTIARDIQFIIMRNNSPCHLTACGIMNVNYEAFKDITRLMFSCFSVLKLVLE</sequence>
<evidence type="ECO:0000256" key="3">
    <source>
        <dbReference type="ARBA" id="ARBA00022606"/>
    </source>
</evidence>
<evidence type="ECO:0000313" key="11">
    <source>
        <dbReference type="Proteomes" id="UP000694866"/>
    </source>
</evidence>
<dbReference type="PANTHER" id="PTHR21137:SF35">
    <property type="entry name" value="ODORANT RECEPTOR 19A-RELATED"/>
    <property type="match status" value="1"/>
</dbReference>
<dbReference type="InterPro" id="IPR004117">
    <property type="entry name" value="7tm6_olfct_rcpt"/>
</dbReference>
<comment type="subcellular location">
    <subcellularLocation>
        <location evidence="1">Cell membrane</location>
        <topology evidence="1">Multi-pass membrane protein</topology>
    </subcellularLocation>
</comment>
<keyword evidence="2" id="KW-1003">Cell membrane</keyword>
<name>A0A9R1SXG1_9HYME</name>
<reference evidence="12" key="1">
    <citation type="submission" date="2025-08" db="UniProtKB">
        <authorList>
            <consortium name="RefSeq"/>
        </authorList>
    </citation>
    <scope>IDENTIFICATION</scope>
    <source>
        <strain evidence="12">USDA-PBARC FA_bdor</strain>
        <tissue evidence="12">Whole organism</tissue>
    </source>
</reference>
<gene>
    <name evidence="12" type="primary">LOC105264045</name>
</gene>